<evidence type="ECO:0000256" key="4">
    <source>
        <dbReference type="ARBA" id="ARBA00022475"/>
    </source>
</evidence>
<proteinExistence type="inferred from homology"/>
<feature type="repeat" description="TPR" evidence="9">
    <location>
        <begin position="357"/>
        <end position="390"/>
    </location>
</feature>
<dbReference type="SMART" id="SM00028">
    <property type="entry name" value="TPR"/>
    <property type="match status" value="8"/>
</dbReference>
<dbReference type="InterPro" id="IPR042194">
    <property type="entry name" value="FHIPEP_1"/>
</dbReference>
<keyword evidence="7" id="KW-1133">Transmembrane helix</keyword>
<protein>
    <submittedName>
        <fullName evidence="11">Tetratricopeptide repeat domain lipoprotein</fullName>
    </submittedName>
</protein>
<keyword evidence="5" id="KW-0997">Cell inner membrane</keyword>
<dbReference type="Gene3D" id="3.40.50.12790">
    <property type="entry name" value="FHIPEP family, domain 4"/>
    <property type="match status" value="2"/>
</dbReference>
<evidence type="ECO:0000256" key="8">
    <source>
        <dbReference type="ARBA" id="ARBA00023136"/>
    </source>
</evidence>
<keyword evidence="6" id="KW-0812">Transmembrane</keyword>
<dbReference type="Gene3D" id="1.10.8.540">
    <property type="entry name" value="FHIPEP family, domain 3"/>
    <property type="match status" value="1"/>
</dbReference>
<feature type="repeat" description="TPR" evidence="9">
    <location>
        <begin position="500"/>
        <end position="533"/>
    </location>
</feature>
<dbReference type="SUPFAM" id="SSF48452">
    <property type="entry name" value="TPR-like"/>
    <property type="match status" value="2"/>
</dbReference>
<dbReference type="Gene3D" id="3.40.30.60">
    <property type="entry name" value="FHIPEP family, domain 1"/>
    <property type="match status" value="2"/>
</dbReference>
<dbReference type="PANTHER" id="PTHR30161:SF2">
    <property type="entry name" value="INVASION PROTEIN INVA"/>
    <property type="match status" value="1"/>
</dbReference>
<reference evidence="11" key="2">
    <citation type="journal article" date="2011" name="J. Bacteriol.">
        <title>Long-chain N-acyl amino acid synthases are linked to the putative PEP-CTERM/exosortase protein-sorting system in Gram-negative bacteria.</title>
        <authorList>
            <person name="Craig J.W."/>
            <person name="Cherry M.A."/>
            <person name="Brady S.F."/>
        </authorList>
    </citation>
    <scope>NUCLEOTIDE SEQUENCE</scope>
</reference>
<keyword evidence="3" id="KW-0813">Transport</keyword>
<dbReference type="InterPro" id="IPR042193">
    <property type="entry name" value="FHIPEP_3"/>
</dbReference>
<evidence type="ECO:0000256" key="3">
    <source>
        <dbReference type="ARBA" id="ARBA00022448"/>
    </source>
</evidence>
<keyword evidence="9" id="KW-0802">TPR repeat</keyword>
<evidence type="ECO:0000256" key="7">
    <source>
        <dbReference type="ARBA" id="ARBA00022989"/>
    </source>
</evidence>
<keyword evidence="11" id="KW-0449">Lipoprotein</keyword>
<feature type="region of interest" description="Disordered" evidence="10">
    <location>
        <begin position="1014"/>
        <end position="1047"/>
    </location>
</feature>
<dbReference type="InterPro" id="IPR011990">
    <property type="entry name" value="TPR-like_helical_dom_sf"/>
</dbReference>
<evidence type="ECO:0000256" key="9">
    <source>
        <dbReference type="PROSITE-ProRule" id="PRU00339"/>
    </source>
</evidence>
<accession>G4WVI5</accession>
<evidence type="ECO:0000256" key="2">
    <source>
        <dbReference type="ARBA" id="ARBA00008835"/>
    </source>
</evidence>
<dbReference type="InterPro" id="IPR019734">
    <property type="entry name" value="TPR_rpt"/>
</dbReference>
<dbReference type="GO" id="GO:0005886">
    <property type="term" value="C:plasma membrane"/>
    <property type="evidence" value="ECO:0007669"/>
    <property type="project" value="UniProtKB-SubCell"/>
</dbReference>
<dbReference type="EMBL" id="JF429409">
    <property type="protein sequence ID" value="AEQ20437.1"/>
    <property type="molecule type" value="Genomic_DNA"/>
</dbReference>
<feature type="repeat" description="TPR" evidence="9">
    <location>
        <begin position="575"/>
        <end position="608"/>
    </location>
</feature>
<dbReference type="Pfam" id="PF13432">
    <property type="entry name" value="TPR_16"/>
    <property type="match status" value="2"/>
</dbReference>
<name>G4WVI5_9BACT</name>
<organism evidence="11">
    <name type="scientific">uncultured bacterium CSL12</name>
    <dbReference type="NCBI Taxonomy" id="1091567"/>
    <lineage>
        <taxon>Bacteria</taxon>
        <taxon>environmental samples</taxon>
    </lineage>
</organism>
<reference evidence="11" key="1">
    <citation type="journal article" date="2000" name="J. Am. Chem. Soc.">
        <title>Long-Chain N-Acyl Amino Acid Antibiotics Isolated from Heterologously Expressed Environmental DNA.</title>
        <authorList>
            <person name="Brady S.F."/>
            <person name="Clardy J."/>
        </authorList>
    </citation>
    <scope>NUCLEOTIDE SEQUENCE</scope>
</reference>
<evidence type="ECO:0000256" key="1">
    <source>
        <dbReference type="ARBA" id="ARBA00004429"/>
    </source>
</evidence>
<dbReference type="Gene3D" id="1.25.40.10">
    <property type="entry name" value="Tetratricopeptide repeat domain"/>
    <property type="match status" value="4"/>
</dbReference>
<comment type="subcellular location">
    <subcellularLocation>
        <location evidence="1">Cell inner membrane</location>
        <topology evidence="1">Multi-pass membrane protein</topology>
    </subcellularLocation>
</comment>
<dbReference type="InterPro" id="IPR001712">
    <property type="entry name" value="T3SS_FHIPEP"/>
</dbReference>
<dbReference type="Pfam" id="PF13181">
    <property type="entry name" value="TPR_8"/>
    <property type="match status" value="2"/>
</dbReference>
<feature type="compositionally biased region" description="Basic and acidic residues" evidence="10">
    <location>
        <begin position="1014"/>
        <end position="1024"/>
    </location>
</feature>
<keyword evidence="8" id="KW-0472">Membrane</keyword>
<dbReference type="PANTHER" id="PTHR30161">
    <property type="entry name" value="FLAGELLAR EXPORT PROTEIN, MEMBRANE FLHA SUBUNIT-RELATED"/>
    <property type="match status" value="1"/>
</dbReference>
<dbReference type="Pfam" id="PF00771">
    <property type="entry name" value="FHIPEP"/>
    <property type="match status" value="2"/>
</dbReference>
<evidence type="ECO:0000256" key="10">
    <source>
        <dbReference type="SAM" id="MobiDB-lite"/>
    </source>
</evidence>
<keyword evidence="4" id="KW-1003">Cell membrane</keyword>
<evidence type="ECO:0000256" key="6">
    <source>
        <dbReference type="ARBA" id="ARBA00022692"/>
    </source>
</evidence>
<feature type="repeat" description="TPR" evidence="9">
    <location>
        <begin position="323"/>
        <end position="356"/>
    </location>
</feature>
<evidence type="ECO:0000256" key="5">
    <source>
        <dbReference type="ARBA" id="ARBA00022519"/>
    </source>
</evidence>
<sequence>MPNKEKQGMTEFFEIRDLVDASRAVWARAHADMDVATGALDPILSARSKGIFGLWDAIDEQIGKAAAPGLRERLMELRARFVESVVAAEVARIEKAFGRSPDEGWNAWQITLAESISYFRQGLSTRLCEYPFPFQGRESRAQEMAKAVRCIFQGRWPEAYDELTELAKKQFLPAATRAKLLVILGEIQLYRLQTASPARELFDAAAALAPDDARVVGALGDYWTQNNEEPDLQEAAACFQRAQAIAPGSGIGQVGMGDICEKNGKLEEAERCYREAIAAASGEGSGYTRLVQLYGRPELFAKHEADLWPITERAIAVGPEGEYTRYINLGDIYAQNKQFEKARSWHEKAIALDGTNPEGHVAVAACYEKSGSLDQAETGYKRAIELAPECYDGYWALTWLYEQQGRWQDALEWFDKFPLHRKEWAGIVRAKVGEMHAKLGNYREAEEILKHELRTNHKNQRAKDVLHTIAQDYYTKRGDKDAAMRVYADVLEILRDYYQGDYHNQLGKLNYYFDEYDRAAEEYRRAIAVECKNAVYHRNLATACRSLKHYSEAAHELERARAIDGSSEKFNEEMALLANAEANDCFERGDYKKAIDLYTKAIEHSPHNDVLHSNLAGAWEQVKETGGRIDALDKAIDAYERAQRIDPSGEYAKSIERLRRRRKLAASYGEKALDWLHVVTPIAIEVAHNLIPLVEGSNQDSLSDDASKHIGDMRQSIEDRFGVKIPGIRIRGNEADLPDGVYIIMLMEIPLVSGTVMPDHRFSPATEQALAALGVKGKAAPHPLTGEDGFWIGRDDWQRVEAAEHELWGVMKYLVLHLEAVIQRNLAEFLGHDQVADLLKTTSAKELGELRAQPGKHTALTTLCRALVAEEVPISEFSAIYKAFHRGFSEGAGLLSIVESIRALPVLGPRLPGNERKYAVLPLGPRYEAGIKHAIYQSDFHSVLAMEPERCQDALTALRNEVGAERNLALMVHDPQLRPFVRRLIELEFPHIPVLSQRELRTVAEIRTARPVELEEDSAPERPIGKSHARFDVSAAGPTDGTSNGAPEPAEIAITVFANSAFAEEQAGADDQPIKSMLSMMQDGLFYELGVVLPEVRLEVDSNLKTTEFRFSLNGREYPPVAGLARDEFLVNDTVDRLMLLNIKGRKAFNPANGSECAVVREENTLSKSCREASLTVWGPAGFLVLALSAAIRKRAAAFQTADVTQCILESLHTAFPELIDKALKRFTVEQLCLVLRSLLDEEISIRDMRSILESLVAINGTTDADLSRYIVFAPYAEQLCPVAQGTTLSDLTISDYSSFVRASLKRYISHKYTRGGNTLVVYLLDPDIEERIGGAVTRPLADEEQARVIRAVGDEVGNLPPTAQNPVLLTTMDIRRPLRRLLEADFPNLAVVSYQELSPDLNIQPIARISWDK</sequence>
<comment type="similarity">
    <text evidence="2">Belongs to the FHIPEP (flagella/HR/invasion proteins export pore) family.</text>
</comment>
<dbReference type="InterPro" id="IPR042196">
    <property type="entry name" value="FHIPEP_4"/>
</dbReference>
<dbReference type="GO" id="GO:0009306">
    <property type="term" value="P:protein secretion"/>
    <property type="evidence" value="ECO:0007669"/>
    <property type="project" value="InterPro"/>
</dbReference>
<evidence type="ECO:0000313" key="11">
    <source>
        <dbReference type="EMBL" id="AEQ20437.1"/>
    </source>
</evidence>
<dbReference type="PROSITE" id="PS50005">
    <property type="entry name" value="TPR"/>
    <property type="match status" value="4"/>
</dbReference>